<sequence length="80" mass="9135">MKWTNESAQNPGKSVWWAKVGSHLYVAQKKRGSSGIWRLAFRATDGERLRIINTGGTLSELKEYAEIFEERIASEHEDIV</sequence>
<accession>A0A2D1GPK2</accession>
<gene>
    <name evidence="1" type="primary">9</name>
    <name evidence="1" type="ORF">SEA_KUMAO_9</name>
</gene>
<protein>
    <submittedName>
        <fullName evidence="1">Uncharacterized protein</fullName>
    </submittedName>
</protein>
<dbReference type="EMBL" id="MG009575">
    <property type="protein sequence ID" value="ATN93972.1"/>
    <property type="molecule type" value="Genomic_DNA"/>
</dbReference>
<dbReference type="Proteomes" id="UP000229090">
    <property type="component" value="Segment"/>
</dbReference>
<keyword evidence="2" id="KW-1185">Reference proteome</keyword>
<dbReference type="RefSeq" id="YP_010013499.1">
    <property type="nucleotide sequence ID" value="NC_053512.1"/>
</dbReference>
<organism evidence="1 2">
    <name type="scientific">Mycobacterium phage Kumao</name>
    <dbReference type="NCBI Taxonomy" id="2041344"/>
    <lineage>
        <taxon>Viruses</taxon>
        <taxon>Duplodnaviria</taxon>
        <taxon>Heunggongvirae</taxon>
        <taxon>Uroviricota</taxon>
        <taxon>Caudoviricetes</taxon>
        <taxon>Vilmaviridae</taxon>
        <taxon>Kumaovirus</taxon>
        <taxon>Kumaovirus kumao</taxon>
    </lineage>
</organism>
<evidence type="ECO:0000313" key="2">
    <source>
        <dbReference type="Proteomes" id="UP000229090"/>
    </source>
</evidence>
<dbReference type="KEGG" id="vg:63210112"/>
<evidence type="ECO:0000313" key="1">
    <source>
        <dbReference type="EMBL" id="ATN93972.1"/>
    </source>
</evidence>
<dbReference type="GeneID" id="63210112"/>
<proteinExistence type="predicted"/>
<name>A0A2D1GPK2_9CAUD</name>
<reference evidence="2" key="1">
    <citation type="submission" date="2017-09" db="EMBL/GenBank/DDBJ databases">
        <authorList>
            <person name="Ehlers B."/>
            <person name="Leendertz F.H."/>
        </authorList>
    </citation>
    <scope>NUCLEOTIDE SEQUENCE [LARGE SCALE GENOMIC DNA]</scope>
</reference>